<name>A0A0D2GXG9_9EURO</name>
<dbReference type="Proteomes" id="UP000053617">
    <property type="component" value="Unassembled WGS sequence"/>
</dbReference>
<dbReference type="VEuPathDB" id="FungiDB:Z518_08816"/>
<dbReference type="EMBL" id="KN847480">
    <property type="protein sequence ID" value="KIX02873.1"/>
    <property type="molecule type" value="Genomic_DNA"/>
</dbReference>
<dbReference type="GO" id="GO:0019748">
    <property type="term" value="P:secondary metabolic process"/>
    <property type="evidence" value="ECO:0007669"/>
    <property type="project" value="TreeGrafter"/>
</dbReference>
<protein>
    <submittedName>
        <fullName evidence="3">Rhinocladiella mackenziei CBS 650.93 unplaced genomic scaffold supercont1.6, whole genome shotgun sequence</fullName>
    </submittedName>
</protein>
<dbReference type="AlphaFoldDB" id="A0A0D2GXG9"/>
<dbReference type="PANTHER" id="PTHR43544:SF32">
    <property type="entry name" value="CHAIN DEHYDROGENASE, PUTATIVE (AFU_ORTHOLOGUE AFUA_5G01530)-RELATED"/>
    <property type="match status" value="1"/>
</dbReference>
<evidence type="ECO:0000313" key="4">
    <source>
        <dbReference type="Proteomes" id="UP000053617"/>
    </source>
</evidence>
<dbReference type="GO" id="GO:0005737">
    <property type="term" value="C:cytoplasm"/>
    <property type="evidence" value="ECO:0007669"/>
    <property type="project" value="TreeGrafter"/>
</dbReference>
<keyword evidence="4" id="KW-1185">Reference proteome</keyword>
<reference evidence="3 4" key="1">
    <citation type="submission" date="2015-01" db="EMBL/GenBank/DDBJ databases">
        <title>The Genome Sequence of Rhinocladiella mackenzie CBS 650.93.</title>
        <authorList>
            <consortium name="The Broad Institute Genomics Platform"/>
            <person name="Cuomo C."/>
            <person name="de Hoog S."/>
            <person name="Gorbushina A."/>
            <person name="Stielow B."/>
            <person name="Teixiera M."/>
            <person name="Abouelleil A."/>
            <person name="Chapman S.B."/>
            <person name="Priest M."/>
            <person name="Young S.K."/>
            <person name="Wortman J."/>
            <person name="Nusbaum C."/>
            <person name="Birren B."/>
        </authorList>
    </citation>
    <scope>NUCLEOTIDE SEQUENCE [LARGE SCALE GENOMIC DNA]</scope>
    <source>
        <strain evidence="3 4">CBS 650.93</strain>
    </source>
</reference>
<comment type="similarity">
    <text evidence="1 2">Belongs to the short-chain dehydrogenases/reductases (SDR) family.</text>
</comment>
<proteinExistence type="inferred from homology"/>
<evidence type="ECO:0000256" key="2">
    <source>
        <dbReference type="RuleBase" id="RU000363"/>
    </source>
</evidence>
<dbReference type="InterPro" id="IPR036291">
    <property type="entry name" value="NAD(P)-bd_dom_sf"/>
</dbReference>
<organism evidence="3 4">
    <name type="scientific">Rhinocladiella mackenziei CBS 650.93</name>
    <dbReference type="NCBI Taxonomy" id="1442369"/>
    <lineage>
        <taxon>Eukaryota</taxon>
        <taxon>Fungi</taxon>
        <taxon>Dikarya</taxon>
        <taxon>Ascomycota</taxon>
        <taxon>Pezizomycotina</taxon>
        <taxon>Eurotiomycetes</taxon>
        <taxon>Chaetothyriomycetidae</taxon>
        <taxon>Chaetothyriales</taxon>
        <taxon>Herpotrichiellaceae</taxon>
        <taxon>Rhinocladiella</taxon>
    </lineage>
</organism>
<dbReference type="Gene3D" id="3.40.50.720">
    <property type="entry name" value="NAD(P)-binding Rossmann-like Domain"/>
    <property type="match status" value="1"/>
</dbReference>
<dbReference type="GO" id="GO:0016491">
    <property type="term" value="F:oxidoreductase activity"/>
    <property type="evidence" value="ECO:0007669"/>
    <property type="project" value="TreeGrafter"/>
</dbReference>
<dbReference type="InterPro" id="IPR002347">
    <property type="entry name" value="SDR_fam"/>
</dbReference>
<evidence type="ECO:0000313" key="3">
    <source>
        <dbReference type="EMBL" id="KIX02873.1"/>
    </source>
</evidence>
<dbReference type="SUPFAM" id="SSF51735">
    <property type="entry name" value="NAD(P)-binding Rossmann-fold domains"/>
    <property type="match status" value="1"/>
</dbReference>
<dbReference type="PRINTS" id="PR00081">
    <property type="entry name" value="GDHRDH"/>
</dbReference>
<gene>
    <name evidence="3" type="ORF">Z518_08816</name>
</gene>
<dbReference type="OrthoDB" id="191139at2759"/>
<evidence type="ECO:0000256" key="1">
    <source>
        <dbReference type="ARBA" id="ARBA00006484"/>
    </source>
</evidence>
<dbReference type="PRINTS" id="PR00080">
    <property type="entry name" value="SDRFAMILY"/>
</dbReference>
<dbReference type="Pfam" id="PF00106">
    <property type="entry name" value="adh_short"/>
    <property type="match status" value="1"/>
</dbReference>
<dbReference type="InterPro" id="IPR051468">
    <property type="entry name" value="Fungal_SecMetab_SDRs"/>
</dbReference>
<dbReference type="RefSeq" id="XP_013270009.1">
    <property type="nucleotide sequence ID" value="XM_013414555.1"/>
</dbReference>
<dbReference type="PANTHER" id="PTHR43544">
    <property type="entry name" value="SHORT-CHAIN DEHYDROGENASE/REDUCTASE"/>
    <property type="match status" value="1"/>
</dbReference>
<dbReference type="HOGENOM" id="CLU_010194_9_0_1"/>
<sequence length="255" mass="27502">MFTKPRVILVTGANRGIGFAIIRALATHPETADGIFLLGCRDPEKGKEAIEQLHNLGITSPVHPVAIDVTSDASIKRAVEVVEQGHGRLDVLINNAGCGGIPSATDFSDWRDVYAQVYDTNVTSVALTTQFFLPLLRRSSHGGKVVSVSSRRGSITLSALGVLPPTVSIPYCLSKTALNMLTVEMSRDAANKDVEFQIVGPGHCKTAFNGYRGTRDPVEGANVVVELVRAEKGKYKNVGFWETQGADMNLVEIPW</sequence>
<accession>A0A0D2GXG9</accession>
<dbReference type="GeneID" id="25296887"/>